<dbReference type="Pfam" id="PF09495">
    <property type="entry name" value="DUF2462"/>
    <property type="match status" value="1"/>
</dbReference>
<feature type="region of interest" description="Disordered" evidence="2">
    <location>
        <begin position="1"/>
        <end position="39"/>
    </location>
</feature>
<feature type="compositionally biased region" description="Low complexity" evidence="2">
    <location>
        <begin position="80"/>
        <end position="89"/>
    </location>
</feature>
<accession>A0AAN9FXH5</accession>
<evidence type="ECO:0000313" key="4">
    <source>
        <dbReference type="Proteomes" id="UP001374579"/>
    </source>
</evidence>
<dbReference type="InterPro" id="IPR019034">
    <property type="entry name" value="UPF0390"/>
</dbReference>
<dbReference type="PANTHER" id="PTHR16967:SF1">
    <property type="entry name" value="LEYDIG CELL TUMOR 10 KDA PROTEIN HOMOLOG"/>
    <property type="match status" value="1"/>
</dbReference>
<feature type="region of interest" description="Disordered" evidence="2">
    <location>
        <begin position="65"/>
        <end position="95"/>
    </location>
</feature>
<comment type="similarity">
    <text evidence="1">Belongs to the UPF0390 family.</text>
</comment>
<protein>
    <submittedName>
        <fullName evidence="3">Uncharacterized protein</fullName>
    </submittedName>
</protein>
<organism evidence="3 4">
    <name type="scientific">Littorina saxatilis</name>
    <dbReference type="NCBI Taxonomy" id="31220"/>
    <lineage>
        <taxon>Eukaryota</taxon>
        <taxon>Metazoa</taxon>
        <taxon>Spiralia</taxon>
        <taxon>Lophotrochozoa</taxon>
        <taxon>Mollusca</taxon>
        <taxon>Gastropoda</taxon>
        <taxon>Caenogastropoda</taxon>
        <taxon>Littorinimorpha</taxon>
        <taxon>Littorinoidea</taxon>
        <taxon>Littorinidae</taxon>
        <taxon>Littorina</taxon>
    </lineage>
</organism>
<keyword evidence="4" id="KW-1185">Reference proteome</keyword>
<proteinExistence type="inferred from homology"/>
<dbReference type="AlphaFoldDB" id="A0AAN9FXH5"/>
<evidence type="ECO:0000256" key="2">
    <source>
        <dbReference type="SAM" id="MobiDB-lite"/>
    </source>
</evidence>
<reference evidence="3 4" key="1">
    <citation type="submission" date="2024-02" db="EMBL/GenBank/DDBJ databases">
        <title>Chromosome-scale genome assembly of the rough periwinkle Littorina saxatilis.</title>
        <authorList>
            <person name="De Jode A."/>
            <person name="Faria R."/>
            <person name="Formenti G."/>
            <person name="Sims Y."/>
            <person name="Smith T.P."/>
            <person name="Tracey A."/>
            <person name="Wood J.M.D."/>
            <person name="Zagrodzka Z.B."/>
            <person name="Johannesson K."/>
            <person name="Butlin R.K."/>
            <person name="Leder E.H."/>
        </authorList>
    </citation>
    <scope>NUCLEOTIDE SEQUENCE [LARGE SCALE GENOMIC DNA]</scope>
    <source>
        <strain evidence="3">Snail1</strain>
        <tissue evidence="3">Muscle</tissue>
    </source>
</reference>
<dbReference type="PANTHER" id="PTHR16967">
    <property type="entry name" value="LEYDIG CELL TUMOR 10 KDA PROTEIN HOMOLOG"/>
    <property type="match status" value="1"/>
</dbReference>
<comment type="caution">
    <text evidence="3">The sequence shown here is derived from an EMBL/GenBank/DDBJ whole genome shotgun (WGS) entry which is preliminary data.</text>
</comment>
<gene>
    <name evidence="3" type="ORF">V1264_021320</name>
</gene>
<name>A0AAN9FXH5_9CAEN</name>
<feature type="compositionally biased region" description="Basic residues" evidence="2">
    <location>
        <begin position="16"/>
        <end position="28"/>
    </location>
</feature>
<dbReference type="EMBL" id="JBAMIC010004070">
    <property type="protein sequence ID" value="KAK7087245.1"/>
    <property type="molecule type" value="Genomic_DNA"/>
</dbReference>
<sequence>MPQGKTKIKVQLPKGVKQKQKQQKKQVLRKGPTTIAPKKARLVEAAKWKQGLSRQLHASIEEKAVSRATSSEATSLRLLKVSTSSGSKAKSNKKK</sequence>
<evidence type="ECO:0000256" key="1">
    <source>
        <dbReference type="ARBA" id="ARBA00006802"/>
    </source>
</evidence>
<dbReference type="Proteomes" id="UP001374579">
    <property type="component" value="Unassembled WGS sequence"/>
</dbReference>
<evidence type="ECO:0000313" key="3">
    <source>
        <dbReference type="EMBL" id="KAK7087245.1"/>
    </source>
</evidence>